<evidence type="ECO:0000259" key="4">
    <source>
        <dbReference type="Pfam" id="PF00107"/>
    </source>
</evidence>
<dbReference type="PANTHER" id="PTHR42813:SF2">
    <property type="entry name" value="DEHYDROGENASE, ZINC-CONTAINING, PUTATIVE (AFU_ORTHOLOGUE AFUA_2G02810)-RELATED"/>
    <property type="match status" value="1"/>
</dbReference>
<evidence type="ECO:0000256" key="2">
    <source>
        <dbReference type="ARBA" id="ARBA00022723"/>
    </source>
</evidence>
<keyword evidence="7" id="KW-1185">Reference proteome</keyword>
<dbReference type="Gene3D" id="3.40.50.720">
    <property type="entry name" value="NAD(P)-binding Rossmann-like Domain"/>
    <property type="match status" value="1"/>
</dbReference>
<dbReference type="AlphaFoldDB" id="A0A1J8QNN4"/>
<dbReference type="SUPFAM" id="SSF50129">
    <property type="entry name" value="GroES-like"/>
    <property type="match status" value="1"/>
</dbReference>
<evidence type="ECO:0000256" key="3">
    <source>
        <dbReference type="ARBA" id="ARBA00022833"/>
    </source>
</evidence>
<dbReference type="EMBL" id="LVVM01000098">
    <property type="protein sequence ID" value="OJA21483.1"/>
    <property type="molecule type" value="Genomic_DNA"/>
</dbReference>
<keyword evidence="2" id="KW-0479">Metal-binding</keyword>
<protein>
    <submittedName>
        <fullName evidence="6">Uncharacterized protein</fullName>
    </submittedName>
</protein>
<dbReference type="InterPro" id="IPR013154">
    <property type="entry name" value="ADH-like_N"/>
</dbReference>
<dbReference type="Pfam" id="PF08240">
    <property type="entry name" value="ADH_N"/>
    <property type="match status" value="1"/>
</dbReference>
<evidence type="ECO:0000313" key="7">
    <source>
        <dbReference type="Proteomes" id="UP000183567"/>
    </source>
</evidence>
<dbReference type="STRING" id="180088.A0A1J8QNN4"/>
<dbReference type="Proteomes" id="UP000183567">
    <property type="component" value="Unassembled WGS sequence"/>
</dbReference>
<dbReference type="OrthoDB" id="3941538at2759"/>
<keyword evidence="3" id="KW-0862">Zinc</keyword>
<dbReference type="Pfam" id="PF00107">
    <property type="entry name" value="ADH_zinc_N"/>
    <property type="match status" value="1"/>
</dbReference>
<dbReference type="GO" id="GO:0046872">
    <property type="term" value="F:metal ion binding"/>
    <property type="evidence" value="ECO:0007669"/>
    <property type="project" value="UniProtKB-KW"/>
</dbReference>
<organism evidence="6 7">
    <name type="scientific">Rhizopogon vesiculosus</name>
    <dbReference type="NCBI Taxonomy" id="180088"/>
    <lineage>
        <taxon>Eukaryota</taxon>
        <taxon>Fungi</taxon>
        <taxon>Dikarya</taxon>
        <taxon>Basidiomycota</taxon>
        <taxon>Agaricomycotina</taxon>
        <taxon>Agaricomycetes</taxon>
        <taxon>Agaricomycetidae</taxon>
        <taxon>Boletales</taxon>
        <taxon>Suillineae</taxon>
        <taxon>Rhizopogonaceae</taxon>
        <taxon>Rhizopogon</taxon>
    </lineage>
</organism>
<feature type="domain" description="Alcohol dehydrogenase-like N-terminal" evidence="5">
    <location>
        <begin position="35"/>
        <end position="145"/>
    </location>
</feature>
<proteinExistence type="predicted"/>
<dbReference type="InterPro" id="IPR011032">
    <property type="entry name" value="GroES-like_sf"/>
</dbReference>
<evidence type="ECO:0000313" key="6">
    <source>
        <dbReference type="EMBL" id="OJA21483.1"/>
    </source>
</evidence>
<sequence>MPPTVDRSSQRAVRWYPPSYDIRVETVTIPEIEHPDDAIVRIQLSGLCGSDLHVYRGTGVPTEPCIMGHEFVGEVVALGASFHSSSSGRPRLYSTLRVGDKVVSPFTVSCGECHFCRVGFTCRCVESRLFGTPVTPGGQAQYVRVCRAGGTLYSLQDIPGGSSLADSSLLLLCDILPTGVFAAFQALSHAKIQPFTTGQPYPLSSSLSQVGDVSFLPFLEEDQLLTMAVIGLGPVGVCACIALLDMLVSRKSKFNVIAIDPNETRRAKMASIYAIICGNQSSGEFQVADINNGKEIVASLTNGLGCNAVLEVVGNTSALRLAYDLARSFGCINSVGVHSDHAVPYKGVELYNKNVSLDFGRCPVRAMFPMALELLLKRQDVLGSVGGETSLVEKVVGFDDAVQIYDDFDKGKCGKVLFDPWK</sequence>
<evidence type="ECO:0000256" key="1">
    <source>
        <dbReference type="ARBA" id="ARBA00001947"/>
    </source>
</evidence>
<dbReference type="InterPro" id="IPR013149">
    <property type="entry name" value="ADH-like_C"/>
</dbReference>
<feature type="domain" description="Alcohol dehydrogenase-like C-terminal" evidence="4">
    <location>
        <begin position="251"/>
        <end position="374"/>
    </location>
</feature>
<accession>A0A1J8QNN4</accession>
<reference evidence="6 7" key="1">
    <citation type="submission" date="2016-03" db="EMBL/GenBank/DDBJ databases">
        <title>Comparative genomics of the ectomycorrhizal sister species Rhizopogon vinicolor and Rhizopogon vesiculosus (Basidiomycota: Boletales) reveals a divergence of the mating type B locus.</title>
        <authorList>
            <person name="Mujic A.B."/>
            <person name="Kuo A."/>
            <person name="Tritt A."/>
            <person name="Lipzen A."/>
            <person name="Chen C."/>
            <person name="Johnson J."/>
            <person name="Sharma A."/>
            <person name="Barry K."/>
            <person name="Grigoriev I.V."/>
            <person name="Spatafora J.W."/>
        </authorList>
    </citation>
    <scope>NUCLEOTIDE SEQUENCE [LARGE SCALE GENOMIC DNA]</scope>
    <source>
        <strain evidence="6 7">AM-OR11-056</strain>
    </source>
</reference>
<dbReference type="PANTHER" id="PTHR42813">
    <property type="entry name" value="ZINC-TYPE ALCOHOL DEHYDROGENASE-LIKE"/>
    <property type="match status" value="1"/>
</dbReference>
<comment type="caution">
    <text evidence="6">The sequence shown here is derived from an EMBL/GenBank/DDBJ whole genome shotgun (WGS) entry which is preliminary data.</text>
</comment>
<dbReference type="Gene3D" id="3.90.180.10">
    <property type="entry name" value="Medium-chain alcohol dehydrogenases, catalytic domain"/>
    <property type="match status" value="1"/>
</dbReference>
<gene>
    <name evidence="6" type="ORF">AZE42_03292</name>
</gene>
<dbReference type="InterPro" id="IPR036291">
    <property type="entry name" value="NAD(P)-bd_dom_sf"/>
</dbReference>
<name>A0A1J8QNN4_9AGAM</name>
<evidence type="ECO:0000259" key="5">
    <source>
        <dbReference type="Pfam" id="PF08240"/>
    </source>
</evidence>
<comment type="cofactor">
    <cofactor evidence="1">
        <name>Zn(2+)</name>
        <dbReference type="ChEBI" id="CHEBI:29105"/>
    </cofactor>
</comment>
<dbReference type="SUPFAM" id="SSF51735">
    <property type="entry name" value="NAD(P)-binding Rossmann-fold domains"/>
    <property type="match status" value="1"/>
</dbReference>